<dbReference type="EMBL" id="CAJNOQ010004151">
    <property type="protein sequence ID" value="CAF1046888.1"/>
    <property type="molecule type" value="Genomic_DNA"/>
</dbReference>
<evidence type="ECO:0000313" key="1">
    <source>
        <dbReference type="EMBL" id="CAF0896847.1"/>
    </source>
</evidence>
<dbReference type="EMBL" id="CAJOBA010003326">
    <property type="protein sequence ID" value="CAF3678146.1"/>
    <property type="molecule type" value="Genomic_DNA"/>
</dbReference>
<dbReference type="Proteomes" id="UP000663829">
    <property type="component" value="Unassembled WGS sequence"/>
</dbReference>
<protein>
    <submittedName>
        <fullName evidence="2">Uncharacterized protein</fullName>
    </submittedName>
</protein>
<comment type="caution">
    <text evidence="2">The sequence shown here is derived from an EMBL/GenBank/DDBJ whole genome shotgun (WGS) entry which is preliminary data.</text>
</comment>
<dbReference type="EMBL" id="CAJOBC010004152">
    <property type="protein sequence ID" value="CAF3816706.1"/>
    <property type="molecule type" value="Genomic_DNA"/>
</dbReference>
<reference evidence="2" key="1">
    <citation type="submission" date="2021-02" db="EMBL/GenBank/DDBJ databases">
        <authorList>
            <person name="Nowell W R."/>
        </authorList>
    </citation>
    <scope>NUCLEOTIDE SEQUENCE</scope>
</reference>
<evidence type="ECO:0000313" key="4">
    <source>
        <dbReference type="EMBL" id="CAF3816706.1"/>
    </source>
</evidence>
<evidence type="ECO:0000313" key="2">
    <source>
        <dbReference type="EMBL" id="CAF1046888.1"/>
    </source>
</evidence>
<accession>A0A814K6N8</accession>
<dbReference type="Proteomes" id="UP000681722">
    <property type="component" value="Unassembled WGS sequence"/>
</dbReference>
<name>A0A814K6N8_9BILA</name>
<sequence length="99" mass="11300">MKDLSILLSTLNLSTNSRIKEISLPCQMPRSKIPAFINSSVNNDPSEINLRNLYKKTSALAFIPPTTVKYLWSQTMDEYDTIHGITPFFDYVTGTWIEI</sequence>
<evidence type="ECO:0000313" key="3">
    <source>
        <dbReference type="EMBL" id="CAF3678146.1"/>
    </source>
</evidence>
<evidence type="ECO:0000313" key="5">
    <source>
        <dbReference type="Proteomes" id="UP000663829"/>
    </source>
</evidence>
<organism evidence="2 5">
    <name type="scientific">Didymodactylos carnosus</name>
    <dbReference type="NCBI Taxonomy" id="1234261"/>
    <lineage>
        <taxon>Eukaryota</taxon>
        <taxon>Metazoa</taxon>
        <taxon>Spiralia</taxon>
        <taxon>Gnathifera</taxon>
        <taxon>Rotifera</taxon>
        <taxon>Eurotatoria</taxon>
        <taxon>Bdelloidea</taxon>
        <taxon>Philodinida</taxon>
        <taxon>Philodinidae</taxon>
        <taxon>Didymodactylos</taxon>
    </lineage>
</organism>
<gene>
    <name evidence="2" type="ORF">GPM918_LOCUS16075</name>
    <name evidence="1" type="ORF">OVA965_LOCUS9416</name>
    <name evidence="4" type="ORF">SRO942_LOCUS16077</name>
    <name evidence="3" type="ORF">TMI583_LOCUS9412</name>
</gene>
<dbReference type="AlphaFoldDB" id="A0A814K6N8"/>
<dbReference type="Proteomes" id="UP000677228">
    <property type="component" value="Unassembled WGS sequence"/>
</dbReference>
<keyword evidence="5" id="KW-1185">Reference proteome</keyword>
<dbReference type="OrthoDB" id="6123510at2759"/>
<proteinExistence type="predicted"/>
<dbReference type="Proteomes" id="UP000682733">
    <property type="component" value="Unassembled WGS sequence"/>
</dbReference>
<dbReference type="EMBL" id="CAJNOK010003325">
    <property type="protein sequence ID" value="CAF0896847.1"/>
    <property type="molecule type" value="Genomic_DNA"/>
</dbReference>